<organism evidence="1 2">
    <name type="scientific">Glutamicibacter arilaitensis</name>
    <dbReference type="NCBI Taxonomy" id="256701"/>
    <lineage>
        <taxon>Bacteria</taxon>
        <taxon>Bacillati</taxon>
        <taxon>Actinomycetota</taxon>
        <taxon>Actinomycetes</taxon>
        <taxon>Micrococcales</taxon>
        <taxon>Micrococcaceae</taxon>
        <taxon>Glutamicibacter</taxon>
    </lineage>
</organism>
<reference evidence="1 2" key="1">
    <citation type="journal article" date="2017" name="Elife">
        <title>Extensive horizontal gene transfer in cheese-associated bacteria.</title>
        <authorList>
            <person name="Bonham K.S."/>
            <person name="Wolfe B.E."/>
            <person name="Dutton R.J."/>
        </authorList>
    </citation>
    <scope>NUCLEOTIDE SEQUENCE [LARGE SCALE GENOMIC DNA]</scope>
    <source>
        <strain evidence="1 2">JB182</strain>
    </source>
</reference>
<evidence type="ECO:0000313" key="1">
    <source>
        <dbReference type="EMBL" id="PMQ21181.1"/>
    </source>
</evidence>
<evidence type="ECO:0000313" key="2">
    <source>
        <dbReference type="Proteomes" id="UP000235739"/>
    </source>
</evidence>
<accession>A0A2N7S4W2</accession>
<dbReference type="RefSeq" id="WP_102597816.1">
    <property type="nucleotide sequence ID" value="NZ_PNQX01000001.1"/>
</dbReference>
<gene>
    <name evidence="1" type="ORF">CIK84_06330</name>
</gene>
<sequence length="349" mass="38954">MSEMVVTIQFLRYVEDRAYVGYKTSSVEGQQVWETTLQTVGHRIHHEFIFLVFIFDNLGVWLRDGSRSIKLAASLPFSVTFKRLIEFLLATEPSIAKRVDVLSSDTTFVYPILPIEQYKLDPTELSVSDDSQFRGSTNLRLIQKLLRSLCESIGSPKPTGVINFPPSQIWTVQNTKGSVINGLPATESFLDSFERSLLSMCNMRVRFRNGLAGSMNLATLLSVSEEVFSEVASYSDDPAGFSMFWENCRCGPSGTASDREKAFHFIEEYTGLASDLAQESDNIWRSIISTLPSGLEFTINVLCREFGSNSITAIENTSETVSFWSKRGMAVLGANESSSIVWGQLLDDC</sequence>
<dbReference type="EMBL" id="PNQX01000001">
    <property type="protein sequence ID" value="PMQ21181.1"/>
    <property type="molecule type" value="Genomic_DNA"/>
</dbReference>
<dbReference type="Proteomes" id="UP000235739">
    <property type="component" value="Unassembled WGS sequence"/>
</dbReference>
<protein>
    <submittedName>
        <fullName evidence="1">Uncharacterized protein</fullName>
    </submittedName>
</protein>
<dbReference type="AlphaFoldDB" id="A0A2N7S4W2"/>
<comment type="caution">
    <text evidence="1">The sequence shown here is derived from an EMBL/GenBank/DDBJ whole genome shotgun (WGS) entry which is preliminary data.</text>
</comment>
<name>A0A2N7S4W2_9MICC</name>
<proteinExistence type="predicted"/>